<evidence type="ECO:0000313" key="1">
    <source>
        <dbReference type="EMBL" id="SCZ85946.1"/>
    </source>
</evidence>
<accession>A0A1G5SFH2</accession>
<dbReference type="EMBL" id="FMWO01000055">
    <property type="protein sequence ID" value="SCZ85946.1"/>
    <property type="molecule type" value="Genomic_DNA"/>
</dbReference>
<keyword evidence="2" id="KW-1185">Reference proteome</keyword>
<evidence type="ECO:0000313" key="2">
    <source>
        <dbReference type="Proteomes" id="UP000198729"/>
    </source>
</evidence>
<dbReference type="Proteomes" id="UP000198729">
    <property type="component" value="Unassembled WGS sequence"/>
</dbReference>
<proteinExistence type="predicted"/>
<name>A0A1G5SFH2_9PROT</name>
<dbReference type="AlphaFoldDB" id="A0A1G5SFH2"/>
<gene>
    <name evidence="1" type="ORF">NSMM_470015</name>
</gene>
<organism evidence="1 2">
    <name type="scientific">Nitrosomonas mobilis</name>
    <dbReference type="NCBI Taxonomy" id="51642"/>
    <lineage>
        <taxon>Bacteria</taxon>
        <taxon>Pseudomonadati</taxon>
        <taxon>Pseudomonadota</taxon>
        <taxon>Betaproteobacteria</taxon>
        <taxon>Nitrosomonadales</taxon>
        <taxon>Nitrosomonadaceae</taxon>
        <taxon>Nitrosomonas</taxon>
    </lineage>
</organism>
<protein>
    <submittedName>
        <fullName evidence="1">Uncharacterized protein</fullName>
    </submittedName>
</protein>
<reference evidence="1 2" key="1">
    <citation type="submission" date="2016-10" db="EMBL/GenBank/DDBJ databases">
        <authorList>
            <person name="de Groot N.N."/>
        </authorList>
    </citation>
    <scope>NUCLEOTIDE SEQUENCE [LARGE SCALE GENOMIC DNA]</scope>
    <source>
        <strain evidence="1">1</strain>
    </source>
</reference>
<sequence>MKRVSSPYRWNWMSPEESRKRKLSKAVAIPGWTMLQLRLLKPGTADLLRAMDSLFAQLLCSLLILLFKESN</sequence>